<keyword evidence="5" id="KW-0804">Transcription</keyword>
<organism evidence="7 8">
    <name type="scientific">Malassezia caprae</name>
    <dbReference type="NCBI Taxonomy" id="1381934"/>
    <lineage>
        <taxon>Eukaryota</taxon>
        <taxon>Fungi</taxon>
        <taxon>Dikarya</taxon>
        <taxon>Basidiomycota</taxon>
        <taxon>Ustilaginomycotina</taxon>
        <taxon>Malasseziomycetes</taxon>
        <taxon>Malasseziales</taxon>
        <taxon>Malasseziaceae</taxon>
        <taxon>Malassezia</taxon>
    </lineage>
</organism>
<evidence type="ECO:0000256" key="1">
    <source>
        <dbReference type="ARBA" id="ARBA00000971"/>
    </source>
</evidence>
<dbReference type="FunFam" id="3.10.50.40:FF:000006">
    <property type="entry name" value="Peptidyl-prolyl cis-trans isomerase"/>
    <property type="match status" value="1"/>
</dbReference>
<name>A0AAF0EB11_9BASI</name>
<evidence type="ECO:0000313" key="8">
    <source>
        <dbReference type="Proteomes" id="UP001220961"/>
    </source>
</evidence>
<keyword evidence="5" id="KW-0010">Activator</keyword>
<dbReference type="InterPro" id="IPR019313">
    <property type="entry name" value="Mediator_Med17"/>
</dbReference>
<evidence type="ECO:0000313" key="7">
    <source>
        <dbReference type="EMBL" id="WFD21033.1"/>
    </source>
</evidence>
<dbReference type="SUPFAM" id="SSF54534">
    <property type="entry name" value="FKBP-like"/>
    <property type="match status" value="1"/>
</dbReference>
<keyword evidence="2 4" id="KW-0697">Rotamase</keyword>
<reference evidence="7" key="1">
    <citation type="submission" date="2023-03" db="EMBL/GenBank/DDBJ databases">
        <title>Mating type loci evolution in Malassezia.</title>
        <authorList>
            <person name="Coelho M.A."/>
        </authorList>
    </citation>
    <scope>NUCLEOTIDE SEQUENCE</scope>
    <source>
        <strain evidence="7">CBS 10434</strain>
    </source>
</reference>
<dbReference type="EMBL" id="CP119914">
    <property type="protein sequence ID" value="WFD21033.1"/>
    <property type="molecule type" value="Genomic_DNA"/>
</dbReference>
<dbReference type="Gene3D" id="3.10.50.40">
    <property type="match status" value="1"/>
</dbReference>
<evidence type="ECO:0000256" key="2">
    <source>
        <dbReference type="ARBA" id="ARBA00023110"/>
    </source>
</evidence>
<dbReference type="GO" id="GO:0003712">
    <property type="term" value="F:transcription coregulator activity"/>
    <property type="evidence" value="ECO:0007669"/>
    <property type="project" value="InterPro"/>
</dbReference>
<dbReference type="Proteomes" id="UP001220961">
    <property type="component" value="Chromosome 7"/>
</dbReference>
<evidence type="ECO:0000259" key="6">
    <source>
        <dbReference type="PROSITE" id="PS50059"/>
    </source>
</evidence>
<dbReference type="InterPro" id="IPR001179">
    <property type="entry name" value="PPIase_FKBP_dom"/>
</dbReference>
<evidence type="ECO:0000256" key="4">
    <source>
        <dbReference type="PROSITE-ProRule" id="PRU00277"/>
    </source>
</evidence>
<keyword evidence="3 4" id="KW-0413">Isomerase</keyword>
<keyword evidence="5" id="KW-0539">Nucleus</keyword>
<dbReference type="AlphaFoldDB" id="A0AAF0EB11"/>
<gene>
    <name evidence="5" type="primary">MED17</name>
    <name evidence="7" type="ORF">MCAP1_003288</name>
</gene>
<protein>
    <recommendedName>
        <fullName evidence="5">Mediator of RNA polymerase II transcription subunit 17</fullName>
    </recommendedName>
    <alternativeName>
        <fullName evidence="5">Mediator complex subunit 17</fullName>
    </alternativeName>
</protein>
<dbReference type="GO" id="GO:0016592">
    <property type="term" value="C:mediator complex"/>
    <property type="evidence" value="ECO:0007669"/>
    <property type="project" value="InterPro"/>
</dbReference>
<comment type="function">
    <text evidence="5">Component of the Mediator complex, a coactivator involved in the regulated transcription of nearly all RNA polymerase II-dependent genes. Mediator functions as a bridge to convey information from gene-specific regulatory proteins to the basal RNA polymerase II transcription machinery. Mediator is recruited to promoters by direct interactions with regulatory proteins and serves as a scaffold for the assembly of a functional preinitiation complex with RNA polymerase II and the general transcription factors.</text>
</comment>
<sequence length="738" mass="80506">MTGAPRVGLSVACVPVAPGTPDAMLCVPPGAPALVTEREMLDVQADGRRIVAPRPSLLDEARARCLRLWAERGDFGRVHADALQDAPMDEEPVLDALARLHAAYAPPDAPDAPAEAPPLKLGRIPESEFVPVRDHMLHQLEVALFHAEQAQNLLGMLIQNARGDGGPVLAAQSEYFLEPSSLSLSALETALPEDAEPPPPPPLANRERVIQSKRESLQSAAAILAQGADEMERCLPPERARWHALSRIQKRGWKLTPGRPLVDMERLDQQAAAGSALHGFGMPVLHGDGAVKDEGARDAWIGYGPSEAPVPVLQRTLAYWADTATSSESLAFPDRAWRRLRVQFRERAAAGDRVWTSADAAPVPGADLDAELYDAQRDAIDAELFRELAAQSGALSPMLPRTVTESCITVPLSSTLDVSFELVPYARGVAPAQDTESMWATMLLHGLRLRMLRSWSVRMEALRRTHAASVAQRPPAPRASLTAPLWELYKYTLFLARFHAVLARATHGYDVHMDWQPFEGLQDAQAWLARLLDVVQGDPAPAGPCSGRVLLYLADRRLVVQFSLQAPSHLVAFFPLHRTPTGMGVRMPLELEQVAALVVCLFALFALVQAKQPPKDLRIGIKSRPAQCDVRSRDGQELLMHYSGYLWDGKKFDSSLDRNQPFSFTLGEGSVIKGWDYGLRNMCVGEKRKLQIPPSLGYGAAGAGSVIPPNAALVFEVELLQIHDPRTGVTTGAAHDEL</sequence>
<dbReference type="GO" id="GO:0005783">
    <property type="term" value="C:endoplasmic reticulum"/>
    <property type="evidence" value="ECO:0007669"/>
    <property type="project" value="TreeGrafter"/>
</dbReference>
<evidence type="ECO:0000256" key="3">
    <source>
        <dbReference type="ARBA" id="ARBA00023235"/>
    </source>
</evidence>
<dbReference type="GO" id="GO:0006357">
    <property type="term" value="P:regulation of transcription by RNA polymerase II"/>
    <property type="evidence" value="ECO:0007669"/>
    <property type="project" value="InterPro"/>
</dbReference>
<comment type="subcellular location">
    <subcellularLocation>
        <location evidence="5">Nucleus</location>
    </subcellularLocation>
</comment>
<comment type="catalytic activity">
    <reaction evidence="1 4">
        <text>[protein]-peptidylproline (omega=180) = [protein]-peptidylproline (omega=0)</text>
        <dbReference type="Rhea" id="RHEA:16237"/>
        <dbReference type="Rhea" id="RHEA-COMP:10747"/>
        <dbReference type="Rhea" id="RHEA-COMP:10748"/>
        <dbReference type="ChEBI" id="CHEBI:83833"/>
        <dbReference type="ChEBI" id="CHEBI:83834"/>
        <dbReference type="EC" id="5.2.1.8"/>
    </reaction>
</comment>
<feature type="domain" description="PPIase FKBP-type" evidence="6">
    <location>
        <begin position="635"/>
        <end position="723"/>
    </location>
</feature>
<keyword evidence="8" id="KW-1185">Reference proteome</keyword>
<keyword evidence="5" id="KW-0805">Transcription regulation</keyword>
<dbReference type="PANTHER" id="PTHR45779:SF7">
    <property type="entry name" value="PEPTIDYLPROLYL ISOMERASE"/>
    <property type="match status" value="1"/>
</dbReference>
<comment type="subunit">
    <text evidence="5">Component of the Mediator complex.</text>
</comment>
<dbReference type="PANTHER" id="PTHR45779">
    <property type="entry name" value="PEPTIDYLPROLYL ISOMERASE"/>
    <property type="match status" value="1"/>
</dbReference>
<dbReference type="Pfam" id="PF00254">
    <property type="entry name" value="FKBP_C"/>
    <property type="match status" value="1"/>
</dbReference>
<dbReference type="Pfam" id="PF10156">
    <property type="entry name" value="Med17"/>
    <property type="match status" value="1"/>
</dbReference>
<accession>A0AAF0EB11</accession>
<dbReference type="InterPro" id="IPR046357">
    <property type="entry name" value="PPIase_dom_sf"/>
</dbReference>
<dbReference type="GO" id="GO:0003755">
    <property type="term" value="F:peptidyl-prolyl cis-trans isomerase activity"/>
    <property type="evidence" value="ECO:0007669"/>
    <property type="project" value="UniProtKB-KW"/>
</dbReference>
<dbReference type="InterPro" id="IPR044609">
    <property type="entry name" value="FKBP2/11"/>
</dbReference>
<evidence type="ECO:0000256" key="5">
    <source>
        <dbReference type="RuleBase" id="RU364140"/>
    </source>
</evidence>
<comment type="similarity">
    <text evidence="5">Belongs to the Mediator complex subunit 17 family.</text>
</comment>
<dbReference type="PROSITE" id="PS50059">
    <property type="entry name" value="FKBP_PPIASE"/>
    <property type="match status" value="1"/>
</dbReference>
<proteinExistence type="inferred from homology"/>